<dbReference type="GeneID" id="68095961"/>
<reference evidence="1 2" key="1">
    <citation type="journal article" date="2018" name="BMC Genomics">
        <title>The genome of Naegleria lovaniensis, the basis for a comparative approach to unravel pathogenicity factors of the human pathogenic amoeba N. fowleri.</title>
        <authorList>
            <person name="Liechti N."/>
            <person name="Schurch N."/>
            <person name="Bruggmann R."/>
            <person name="Wittwer M."/>
        </authorList>
    </citation>
    <scope>NUCLEOTIDE SEQUENCE [LARGE SCALE GENOMIC DNA]</scope>
    <source>
        <strain evidence="1 2">ATCC 30569</strain>
    </source>
</reference>
<dbReference type="CDD" id="cd09917">
    <property type="entry name" value="F-box_SF"/>
    <property type="match status" value="1"/>
</dbReference>
<organism evidence="1 2">
    <name type="scientific">Naegleria lovaniensis</name>
    <name type="common">Amoeba</name>
    <dbReference type="NCBI Taxonomy" id="51637"/>
    <lineage>
        <taxon>Eukaryota</taxon>
        <taxon>Discoba</taxon>
        <taxon>Heterolobosea</taxon>
        <taxon>Tetramitia</taxon>
        <taxon>Eutetramitia</taxon>
        <taxon>Vahlkampfiidae</taxon>
        <taxon>Naegleria</taxon>
    </lineage>
</organism>
<dbReference type="Proteomes" id="UP000816034">
    <property type="component" value="Unassembled WGS sequence"/>
</dbReference>
<comment type="caution">
    <text evidence="1">The sequence shown here is derived from an EMBL/GenBank/DDBJ whole genome shotgun (WGS) entry which is preliminary data.</text>
</comment>
<sequence>MSQHHTSTTYVIDDHTTLNHDSHEPPIEENDLVNKKHSLDNQDESFLPFCSLFKKRKTYNSNETSFSNDVLTLIFLYLDVPDFVNSNPWLVCKQWNQHFFIKGLKFAKLYYHSYFKLNQDQKSSLHGMLKESNLSYKDVFSTLLDCYNRNFTQKQYKLLKQYALHGNKNILTEMEKNLNYEQYDKKFGKQRLSEHRSSMISKTLPELIPYTDFHSWSKAQVLKENLFRHSILLHRRVQEQKGQLCSLTTVTTEYVSFLSNGYPIKVTIVHNIETVGDQICYQTTVRFNDEMAFIFGYSKTKNPVIDYFSLERNPLDIVGHSHVFKYLTLETLEPISTDVYTNIVLYWLAEFIDIPEIQTRKRYFFSFLPAIDRNNNSRNGSTIFSSP</sequence>
<keyword evidence="2" id="KW-1185">Reference proteome</keyword>
<proteinExistence type="predicted"/>
<gene>
    <name evidence="1" type="ORF">C9374_003506</name>
</gene>
<dbReference type="AlphaFoldDB" id="A0AA88KLT9"/>
<evidence type="ECO:0008006" key="3">
    <source>
        <dbReference type="Google" id="ProtNLM"/>
    </source>
</evidence>
<name>A0AA88KLT9_NAELO</name>
<evidence type="ECO:0000313" key="2">
    <source>
        <dbReference type="Proteomes" id="UP000816034"/>
    </source>
</evidence>
<dbReference type="SUPFAM" id="SSF81383">
    <property type="entry name" value="F-box domain"/>
    <property type="match status" value="1"/>
</dbReference>
<protein>
    <recommendedName>
        <fullName evidence="3">F-box domain-containing protein</fullName>
    </recommendedName>
</protein>
<evidence type="ECO:0000313" key="1">
    <source>
        <dbReference type="EMBL" id="KAG2385691.1"/>
    </source>
</evidence>
<dbReference type="EMBL" id="PYSW02000018">
    <property type="protein sequence ID" value="KAG2385691.1"/>
    <property type="molecule type" value="Genomic_DNA"/>
</dbReference>
<dbReference type="RefSeq" id="XP_044549684.1">
    <property type="nucleotide sequence ID" value="XM_044693042.1"/>
</dbReference>
<dbReference type="InterPro" id="IPR036047">
    <property type="entry name" value="F-box-like_dom_sf"/>
</dbReference>
<accession>A0AA88KLT9</accession>